<evidence type="ECO:0000313" key="3">
    <source>
        <dbReference type="Proteomes" id="UP000533637"/>
    </source>
</evidence>
<evidence type="ECO:0008006" key="4">
    <source>
        <dbReference type="Google" id="ProtNLM"/>
    </source>
</evidence>
<organism evidence="2 3">
    <name type="scientific">Parabacteroides faecis</name>
    <dbReference type="NCBI Taxonomy" id="1217282"/>
    <lineage>
        <taxon>Bacteria</taxon>
        <taxon>Pseudomonadati</taxon>
        <taxon>Bacteroidota</taxon>
        <taxon>Bacteroidia</taxon>
        <taxon>Bacteroidales</taxon>
        <taxon>Tannerellaceae</taxon>
        <taxon>Parabacteroides</taxon>
    </lineage>
</organism>
<evidence type="ECO:0000256" key="1">
    <source>
        <dbReference type="SAM" id="SignalP"/>
    </source>
</evidence>
<name>A0ABR6KFG8_9BACT</name>
<proteinExistence type="predicted"/>
<comment type="caution">
    <text evidence="2">The sequence shown here is derived from an EMBL/GenBank/DDBJ whole genome shotgun (WGS) entry which is preliminary data.</text>
</comment>
<accession>A0ABR6KFG8</accession>
<evidence type="ECO:0000313" key="2">
    <source>
        <dbReference type="EMBL" id="MBB4620252.1"/>
    </source>
</evidence>
<gene>
    <name evidence="2" type="ORF">GGQ57_000126</name>
</gene>
<feature type="chain" id="PRO_5046107509" description="Outer membrane protein beta-barrel domain-containing protein" evidence="1">
    <location>
        <begin position="23"/>
        <end position="230"/>
    </location>
</feature>
<protein>
    <recommendedName>
        <fullName evidence="4">Outer membrane protein beta-barrel domain-containing protein</fullName>
    </recommendedName>
</protein>
<feature type="signal peptide" evidence="1">
    <location>
        <begin position="1"/>
        <end position="22"/>
    </location>
</feature>
<reference evidence="2 3" key="1">
    <citation type="submission" date="2020-08" db="EMBL/GenBank/DDBJ databases">
        <title>Genomic Encyclopedia of Type Strains, Phase IV (KMG-IV): sequencing the most valuable type-strain genomes for metagenomic binning, comparative biology and taxonomic classification.</title>
        <authorList>
            <person name="Goeker M."/>
        </authorList>
    </citation>
    <scope>NUCLEOTIDE SEQUENCE [LARGE SCALE GENOMIC DNA]</scope>
    <source>
        <strain evidence="2 3">DSM 102983</strain>
    </source>
</reference>
<keyword evidence="1" id="KW-0732">Signal</keyword>
<dbReference type="EMBL" id="JACHOC010000001">
    <property type="protein sequence ID" value="MBB4620252.1"/>
    <property type="molecule type" value="Genomic_DNA"/>
</dbReference>
<keyword evidence="3" id="KW-1185">Reference proteome</keyword>
<sequence>MKNKSCVWLVCVLLSIAAMGKAQVVTLENGFSITSMRHSKEGLGKVYPYQMALGMQYMDKGWYNLSSSIGYMRRGSRDKIFYNPITGENGYVTMKNKLHYLTVSTTFDIKKTSHDGYTFFIGVGPRLDFNLKSVTVTYIDFDQSRPEGYEPTKENLDGIHPVLFGLKCVGGIRKDIGNMQLGFNIAYLPSFTHLSKGVHDRTFTFGLSLGYKLGGNKGDVKTIRTVRHHK</sequence>
<dbReference type="RefSeq" id="WP_122354354.1">
    <property type="nucleotide sequence ID" value="NZ_BMPB01000006.1"/>
</dbReference>
<dbReference type="Proteomes" id="UP000533637">
    <property type="component" value="Unassembled WGS sequence"/>
</dbReference>